<dbReference type="Gene3D" id="3.30.70.100">
    <property type="match status" value="1"/>
</dbReference>
<reference evidence="2 3" key="1">
    <citation type="submission" date="2018-07" db="EMBL/GenBank/DDBJ databases">
        <title>Leeuwenhoekiella genomics.</title>
        <authorList>
            <person name="Tahon G."/>
            <person name="Willems A."/>
        </authorList>
    </citation>
    <scope>NUCLEOTIDE SEQUENCE [LARGE SCALE GENOMIC DNA]</scope>
    <source>
        <strain evidence="2 3">LMG 22550</strain>
    </source>
</reference>
<sequence length="98" mass="11525">MLVRLVKMEFKPEEVANFEILFNEVKEKIRGFEGCEFLELLKGSEKSSVFFTHSHWTSAEALEKYRKSDLFTSTWAKTKVLFNAKPEAWSVEKFVTLR</sequence>
<proteinExistence type="predicted"/>
<dbReference type="OrthoDB" id="1120859at2"/>
<dbReference type="EMBL" id="QOVM01000002">
    <property type="protein sequence ID" value="RXG23250.1"/>
    <property type="molecule type" value="Genomic_DNA"/>
</dbReference>
<comment type="caution">
    <text evidence="2">The sequence shown here is derived from an EMBL/GenBank/DDBJ whole genome shotgun (WGS) entry which is preliminary data.</text>
</comment>
<dbReference type="AlphaFoldDB" id="A0A4Q0P922"/>
<feature type="domain" description="ABM" evidence="1">
    <location>
        <begin position="2"/>
        <end position="94"/>
    </location>
</feature>
<evidence type="ECO:0000313" key="2">
    <source>
        <dbReference type="EMBL" id="RXG23250.1"/>
    </source>
</evidence>
<dbReference type="SUPFAM" id="SSF54909">
    <property type="entry name" value="Dimeric alpha+beta barrel"/>
    <property type="match status" value="1"/>
</dbReference>
<accession>A0A4Q0P922</accession>
<evidence type="ECO:0000259" key="1">
    <source>
        <dbReference type="PROSITE" id="PS51725"/>
    </source>
</evidence>
<dbReference type="InterPro" id="IPR007138">
    <property type="entry name" value="ABM_dom"/>
</dbReference>
<evidence type="ECO:0000313" key="3">
    <source>
        <dbReference type="Proteomes" id="UP000289238"/>
    </source>
</evidence>
<organism evidence="2 3">
    <name type="scientific">Leeuwenhoekiella aequorea</name>
    <dbReference type="NCBI Taxonomy" id="283736"/>
    <lineage>
        <taxon>Bacteria</taxon>
        <taxon>Pseudomonadati</taxon>
        <taxon>Bacteroidota</taxon>
        <taxon>Flavobacteriia</taxon>
        <taxon>Flavobacteriales</taxon>
        <taxon>Flavobacteriaceae</taxon>
        <taxon>Leeuwenhoekiella</taxon>
    </lineage>
</organism>
<dbReference type="RefSeq" id="WP_128756793.1">
    <property type="nucleotide sequence ID" value="NZ_QOVM01000002.1"/>
</dbReference>
<dbReference type="InterPro" id="IPR011008">
    <property type="entry name" value="Dimeric_a/b-barrel"/>
</dbReference>
<keyword evidence="3" id="KW-1185">Reference proteome</keyword>
<dbReference type="Proteomes" id="UP000289238">
    <property type="component" value="Unassembled WGS sequence"/>
</dbReference>
<gene>
    <name evidence="2" type="ORF">DSM00_862</name>
</gene>
<dbReference type="Pfam" id="PF03992">
    <property type="entry name" value="ABM"/>
    <property type="match status" value="1"/>
</dbReference>
<dbReference type="PROSITE" id="PS51725">
    <property type="entry name" value="ABM"/>
    <property type="match status" value="1"/>
</dbReference>
<protein>
    <recommendedName>
        <fullName evidence="1">ABM domain-containing protein</fullName>
    </recommendedName>
</protein>
<name>A0A4Q0P922_9FLAO</name>